<dbReference type="Proteomes" id="UP001161391">
    <property type="component" value="Unassembled WGS sequence"/>
</dbReference>
<protein>
    <recommendedName>
        <fullName evidence="1">Multi-ubiquitin domain-containing protein</fullName>
    </recommendedName>
</protein>
<evidence type="ECO:0000259" key="1">
    <source>
        <dbReference type="Pfam" id="PF14452"/>
    </source>
</evidence>
<accession>A0ABQ5V6T9</accession>
<gene>
    <name evidence="2" type="ORF">GCM10007853_04420</name>
</gene>
<dbReference type="EMBL" id="BSNK01000001">
    <property type="protein sequence ID" value="GLQ22568.1"/>
    <property type="molecule type" value="Genomic_DNA"/>
</dbReference>
<sequence>MTATAQTSQFKVRIADTTLKFRSYTIDDPKPLGRQLIEAVGGHPVEEHVAFAILPNGDFEDIRLDEGFDLRGRGVEKVLVARSDRSFRLKVDDADVEWPHACISGFVLRKLAKLAENYSLWQERPGQHDRKIENDDIINLDEPGVERFISLIDQTTEGDALPSADQGFLSEHGYAYEVIVEGGQTGIVLKGLLLPEGKFNHETADILILLPSGYPDCPPDMFYAYPKLTLGETGQDPKACTVQHNFGGRRWQRWSRHNRNWRPGRDGLRTMIARVQTALTEARA</sequence>
<evidence type="ECO:0000313" key="2">
    <source>
        <dbReference type="EMBL" id="GLQ22568.1"/>
    </source>
</evidence>
<evidence type="ECO:0000313" key="3">
    <source>
        <dbReference type="Proteomes" id="UP001161391"/>
    </source>
</evidence>
<dbReference type="RefSeq" id="WP_284387051.1">
    <property type="nucleotide sequence ID" value="NZ_BSNK01000001.1"/>
</dbReference>
<feature type="domain" description="Multi-ubiquitin" evidence="1">
    <location>
        <begin position="87"/>
        <end position="150"/>
    </location>
</feature>
<organism evidence="2 3">
    <name type="scientific">Algimonas ampicilliniresistens</name>
    <dbReference type="NCBI Taxonomy" id="1298735"/>
    <lineage>
        <taxon>Bacteria</taxon>
        <taxon>Pseudomonadati</taxon>
        <taxon>Pseudomonadota</taxon>
        <taxon>Alphaproteobacteria</taxon>
        <taxon>Maricaulales</taxon>
        <taxon>Robiginitomaculaceae</taxon>
        <taxon>Algimonas</taxon>
    </lineage>
</organism>
<dbReference type="Pfam" id="PF14452">
    <property type="entry name" value="Multi_ubiq"/>
    <property type="match status" value="2"/>
</dbReference>
<dbReference type="InterPro" id="IPR025701">
    <property type="entry name" value="UBQ-conjugat_E2_E"/>
</dbReference>
<comment type="caution">
    <text evidence="2">The sequence shown here is derived from an EMBL/GenBank/DDBJ whole genome shotgun (WGS) entry which is preliminary data.</text>
</comment>
<name>A0ABQ5V6T9_9PROT</name>
<proteinExistence type="predicted"/>
<dbReference type="InterPro" id="IPR027802">
    <property type="entry name" value="Multi-ubiquitin_dom"/>
</dbReference>
<reference evidence="2" key="1">
    <citation type="journal article" date="2014" name="Int. J. Syst. Evol. Microbiol.">
        <title>Complete genome of a new Firmicutes species belonging to the dominant human colonic microbiota ('Ruminococcus bicirculans') reveals two chromosomes and a selective capacity to utilize plant glucans.</title>
        <authorList>
            <consortium name="NISC Comparative Sequencing Program"/>
            <person name="Wegmann U."/>
            <person name="Louis P."/>
            <person name="Goesmann A."/>
            <person name="Henrissat B."/>
            <person name="Duncan S.H."/>
            <person name="Flint H.J."/>
        </authorList>
    </citation>
    <scope>NUCLEOTIDE SEQUENCE</scope>
    <source>
        <strain evidence="2">NBRC 108219</strain>
    </source>
</reference>
<keyword evidence="3" id="KW-1185">Reference proteome</keyword>
<feature type="domain" description="Multi-ubiquitin" evidence="1">
    <location>
        <begin position="17"/>
        <end position="81"/>
    </location>
</feature>
<reference evidence="2" key="2">
    <citation type="submission" date="2023-01" db="EMBL/GenBank/DDBJ databases">
        <title>Draft genome sequence of Algimonas ampicilliniresistens strain NBRC 108219.</title>
        <authorList>
            <person name="Sun Q."/>
            <person name="Mori K."/>
        </authorList>
    </citation>
    <scope>NUCLEOTIDE SEQUENCE</scope>
    <source>
        <strain evidence="2">NBRC 108219</strain>
    </source>
</reference>
<dbReference type="Pfam" id="PF14462">
    <property type="entry name" value="Prok-E2_E"/>
    <property type="match status" value="1"/>
</dbReference>